<sequence length="370" mass="42433">MKQVAILGPINSRGGREIETAFIADVLKERYEVSIFSTETIKQNNDLYLVNPTLDIYTKFKKKTNKLKALLGFKINYDNLYFKNLNNQNIKSLNQVIKEADLIVIMAQLTSNYTKEIILAANNHNKKVIYRTTGTIPKINLNDAYFSYVEHVSLFINHSEKNSTVFKQKDGLNYKIIDQCVFKEDDILVKQRAIDTIKNFYCASRLDKNKDVITVIKAFNAIKDREDLKLHIIGDGPEIEHLKSKAEHKNIKFYGHLKYDSMIAAISNFDCLIVSSIEEAGPYNALEAALLGIPILSTKSGAMPERFFGEDNLWFDQGDWEGLSIKILEYSNFDAKQIKLIQKRYIEIYNNNHSKKTIAKAYLDAVSLYL</sequence>
<reference evidence="2 3" key="1">
    <citation type="submission" date="2018-06" db="EMBL/GenBank/DDBJ databases">
        <title>Genomic Encyclopedia of Archaeal and Bacterial Type Strains, Phase II (KMG-II): from individual species to whole genera.</title>
        <authorList>
            <person name="Goeker M."/>
        </authorList>
    </citation>
    <scope>NUCLEOTIDE SEQUENCE [LARGE SCALE GENOMIC DNA]</scope>
    <source>
        <strain evidence="2 3">DSM 24464</strain>
    </source>
</reference>
<keyword evidence="2" id="KW-0808">Transferase</keyword>
<comment type="caution">
    <text evidence="2">The sequence shown here is derived from an EMBL/GenBank/DDBJ whole genome shotgun (WGS) entry which is preliminary data.</text>
</comment>
<evidence type="ECO:0000259" key="1">
    <source>
        <dbReference type="Pfam" id="PF00534"/>
    </source>
</evidence>
<protein>
    <submittedName>
        <fullName evidence="2">Glycosyltransferase involved in cell wall biosynthesis</fullName>
    </submittedName>
</protein>
<dbReference type="OrthoDB" id="1403340at2"/>
<organism evidence="2 3">
    <name type="scientific">Olleya aquimaris</name>
    <dbReference type="NCBI Taxonomy" id="639310"/>
    <lineage>
        <taxon>Bacteria</taxon>
        <taxon>Pseudomonadati</taxon>
        <taxon>Bacteroidota</taxon>
        <taxon>Flavobacteriia</taxon>
        <taxon>Flavobacteriales</taxon>
        <taxon>Flavobacteriaceae</taxon>
    </lineage>
</organism>
<dbReference type="CDD" id="cd03801">
    <property type="entry name" value="GT4_PimA-like"/>
    <property type="match status" value="1"/>
</dbReference>
<dbReference type="RefSeq" id="WP_111659096.1">
    <property type="nucleotide sequence ID" value="NZ_QLLO01000002.1"/>
</dbReference>
<dbReference type="PANTHER" id="PTHR12526">
    <property type="entry name" value="GLYCOSYLTRANSFERASE"/>
    <property type="match status" value="1"/>
</dbReference>
<dbReference type="Proteomes" id="UP000248703">
    <property type="component" value="Unassembled WGS sequence"/>
</dbReference>
<feature type="domain" description="Glycosyl transferase family 1" evidence="1">
    <location>
        <begin position="195"/>
        <end position="332"/>
    </location>
</feature>
<dbReference type="InterPro" id="IPR001296">
    <property type="entry name" value="Glyco_trans_1"/>
</dbReference>
<name>A0A327RKP5_9FLAO</name>
<evidence type="ECO:0000313" key="2">
    <source>
        <dbReference type="EMBL" id="RAJ16981.1"/>
    </source>
</evidence>
<dbReference type="EMBL" id="QLLO01000002">
    <property type="protein sequence ID" value="RAJ16981.1"/>
    <property type="molecule type" value="Genomic_DNA"/>
</dbReference>
<dbReference type="SUPFAM" id="SSF53756">
    <property type="entry name" value="UDP-Glycosyltransferase/glycogen phosphorylase"/>
    <property type="match status" value="1"/>
</dbReference>
<keyword evidence="3" id="KW-1185">Reference proteome</keyword>
<dbReference type="Gene3D" id="3.40.50.2000">
    <property type="entry name" value="Glycogen Phosphorylase B"/>
    <property type="match status" value="2"/>
</dbReference>
<gene>
    <name evidence="2" type="ORF">LY08_00759</name>
</gene>
<evidence type="ECO:0000313" key="3">
    <source>
        <dbReference type="Proteomes" id="UP000248703"/>
    </source>
</evidence>
<dbReference type="GO" id="GO:0016757">
    <property type="term" value="F:glycosyltransferase activity"/>
    <property type="evidence" value="ECO:0007669"/>
    <property type="project" value="InterPro"/>
</dbReference>
<proteinExistence type="predicted"/>
<dbReference type="AlphaFoldDB" id="A0A327RKP5"/>
<dbReference type="Pfam" id="PF00534">
    <property type="entry name" value="Glycos_transf_1"/>
    <property type="match status" value="1"/>
</dbReference>
<accession>A0A327RKP5</accession>